<dbReference type="OrthoDB" id="1879205at2759"/>
<dbReference type="GO" id="GO:0009451">
    <property type="term" value="P:RNA modification"/>
    <property type="evidence" value="ECO:0007669"/>
    <property type="project" value="InterPro"/>
</dbReference>
<dbReference type="RefSeq" id="XP_014521687.2">
    <property type="nucleotide sequence ID" value="XM_014666201.2"/>
</dbReference>
<dbReference type="GO" id="GO:0003723">
    <property type="term" value="F:RNA binding"/>
    <property type="evidence" value="ECO:0007669"/>
    <property type="project" value="InterPro"/>
</dbReference>
<dbReference type="PANTHER" id="PTHR47926">
    <property type="entry name" value="PENTATRICOPEPTIDE REPEAT-CONTAINING PROTEIN"/>
    <property type="match status" value="1"/>
</dbReference>
<protein>
    <submittedName>
        <fullName evidence="4">Pentatricopeptide repeat-containing protein At5g08510-like</fullName>
    </submittedName>
</protein>
<dbReference type="GeneID" id="106778259"/>
<accession>A0A1S3VU27</accession>
<feature type="repeat" description="PPR" evidence="2">
    <location>
        <begin position="215"/>
        <end position="249"/>
    </location>
</feature>
<dbReference type="Pfam" id="PF13041">
    <property type="entry name" value="PPR_2"/>
    <property type="match status" value="2"/>
</dbReference>
<dbReference type="Pfam" id="PF01535">
    <property type="entry name" value="PPR"/>
    <property type="match status" value="2"/>
</dbReference>
<dbReference type="AlphaFoldDB" id="A0A1S3VU27"/>
<keyword evidence="3" id="KW-1185">Reference proteome</keyword>
<name>A0A1S3VU27_VIGRR</name>
<dbReference type="FunFam" id="1.25.40.10:FF:001268">
    <property type="entry name" value="Pentatricopeptide repeat-containing protein, mitochondrial isoform A"/>
    <property type="match status" value="1"/>
</dbReference>
<dbReference type="InterPro" id="IPR002885">
    <property type="entry name" value="PPR_rpt"/>
</dbReference>
<dbReference type="NCBIfam" id="TIGR00756">
    <property type="entry name" value="PPR"/>
    <property type="match status" value="4"/>
</dbReference>
<dbReference type="InterPro" id="IPR046960">
    <property type="entry name" value="PPR_At4g14850-like_plant"/>
</dbReference>
<dbReference type="KEGG" id="vra:106778259"/>
<dbReference type="Pfam" id="PF20431">
    <property type="entry name" value="E_motif"/>
    <property type="match status" value="1"/>
</dbReference>
<dbReference type="InterPro" id="IPR046848">
    <property type="entry name" value="E_motif"/>
</dbReference>
<feature type="repeat" description="PPR" evidence="2">
    <location>
        <begin position="351"/>
        <end position="385"/>
    </location>
</feature>
<evidence type="ECO:0000256" key="1">
    <source>
        <dbReference type="ARBA" id="ARBA00022737"/>
    </source>
</evidence>
<sequence length="530" mass="59787">MILFNNRNYTYFSLGFVVGKMSLLKPKHPFSLTGFATAAAISSTAISHRFPCLEIATPSFSPKPKHPQHLLSLLLKHPFQPQILQQVHCYIITSGLFHYPFHDTSTCLLLFNNVIRCYSRCPFPHLALRFFRYTYTQHSHTFFTYPSLDTFSFAFLSHASANPNCTRFGTQLHALVFKVGFQFHMYVQTGLLQMYSSWGLLVEAAQVFYQMPRRSLVTWNAFITGLIRWGEFELALSVFNQMPSRSVVSWTLVIDGYARRNQPMKALTLFREMIQVDGIEPTQVTLLTIFPAIANIGCIKICQSAHGYAEKRGFNSSDIRITNALIDLYAKCGCIASVNRLLQELPDQRKNLVSWTSAISGFAMNGMGREALETFENMEKAGLSPNRVTFLSVLSACSHGGLVQEGLDFFVKMVKDCKLVPDIKHYGCVIDMLGRAGRLEEAEKVASQVPHEAANAVMWRTLLGACSVHNNVEIGQRVTRKVLEMERGHGGDYVLMSNILVSVGRFKDAQRLRDMIDKRIAFKLPGYSIV</sequence>
<dbReference type="InterPro" id="IPR011990">
    <property type="entry name" value="TPR-like_helical_dom_sf"/>
</dbReference>
<evidence type="ECO:0000313" key="3">
    <source>
        <dbReference type="Proteomes" id="UP000087766"/>
    </source>
</evidence>
<gene>
    <name evidence="4" type="primary">LOC106778259</name>
</gene>
<dbReference type="Gene3D" id="1.25.40.10">
    <property type="entry name" value="Tetratricopeptide repeat domain"/>
    <property type="match status" value="2"/>
</dbReference>
<evidence type="ECO:0000313" key="4">
    <source>
        <dbReference type="RefSeq" id="XP_014521687.2"/>
    </source>
</evidence>
<dbReference type="FunFam" id="1.25.40.10:FF:001213">
    <property type="entry name" value="Pentatricopeptide repeat-containing protein, mitochondrial"/>
    <property type="match status" value="1"/>
</dbReference>
<evidence type="ECO:0000256" key="2">
    <source>
        <dbReference type="PROSITE-ProRule" id="PRU00708"/>
    </source>
</evidence>
<reference evidence="4" key="1">
    <citation type="submission" date="2025-08" db="UniProtKB">
        <authorList>
            <consortium name="RefSeq"/>
        </authorList>
    </citation>
    <scope>IDENTIFICATION</scope>
    <source>
        <tissue evidence="4">Leaf</tissue>
    </source>
</reference>
<keyword evidence="1" id="KW-0677">Repeat</keyword>
<dbReference type="PROSITE" id="PS51375">
    <property type="entry name" value="PPR"/>
    <property type="match status" value="2"/>
</dbReference>
<dbReference type="Proteomes" id="UP000087766">
    <property type="component" value="Unplaced"/>
</dbReference>
<organism evidence="3 4">
    <name type="scientific">Vigna radiata var. radiata</name>
    <name type="common">Mung bean</name>
    <name type="synonym">Phaseolus aureus</name>
    <dbReference type="NCBI Taxonomy" id="3916"/>
    <lineage>
        <taxon>Eukaryota</taxon>
        <taxon>Viridiplantae</taxon>
        <taxon>Streptophyta</taxon>
        <taxon>Embryophyta</taxon>
        <taxon>Tracheophyta</taxon>
        <taxon>Spermatophyta</taxon>
        <taxon>Magnoliopsida</taxon>
        <taxon>eudicotyledons</taxon>
        <taxon>Gunneridae</taxon>
        <taxon>Pentapetalae</taxon>
        <taxon>rosids</taxon>
        <taxon>fabids</taxon>
        <taxon>Fabales</taxon>
        <taxon>Fabaceae</taxon>
        <taxon>Papilionoideae</taxon>
        <taxon>50 kb inversion clade</taxon>
        <taxon>NPAAA clade</taxon>
        <taxon>indigoferoid/millettioid clade</taxon>
        <taxon>Phaseoleae</taxon>
        <taxon>Vigna</taxon>
    </lineage>
</organism>
<dbReference type="PANTHER" id="PTHR47926:SF460">
    <property type="entry name" value="OS01G0815900 PROTEIN"/>
    <property type="match status" value="1"/>
</dbReference>
<proteinExistence type="predicted"/>